<dbReference type="KEGG" id="adl:AURDEDRAFT_175459"/>
<name>J0LEY2_AURST</name>
<organism evidence="2 3">
    <name type="scientific">Auricularia subglabra (strain TFB-10046 / SS5)</name>
    <name type="common">White-rot fungus</name>
    <name type="synonym">Auricularia delicata (strain TFB10046)</name>
    <dbReference type="NCBI Taxonomy" id="717982"/>
    <lineage>
        <taxon>Eukaryota</taxon>
        <taxon>Fungi</taxon>
        <taxon>Dikarya</taxon>
        <taxon>Basidiomycota</taxon>
        <taxon>Agaricomycotina</taxon>
        <taxon>Agaricomycetes</taxon>
        <taxon>Auriculariales</taxon>
        <taxon>Auriculariaceae</taxon>
        <taxon>Auricularia</taxon>
    </lineage>
</organism>
<evidence type="ECO:0000256" key="1">
    <source>
        <dbReference type="SAM" id="MobiDB-lite"/>
    </source>
</evidence>
<dbReference type="EMBL" id="JH687889">
    <property type="protein sequence ID" value="EJD35484.1"/>
    <property type="molecule type" value="Genomic_DNA"/>
</dbReference>
<dbReference type="Proteomes" id="UP000006514">
    <property type="component" value="Unassembled WGS sequence"/>
</dbReference>
<sequence>MPKKRPVIARNKNPPPPNDTEVIVISSDSDETSPPPDHSHPPPPPAPPPPAPPILPLRVVPALSTQLGRPHSPPSPPLIPLKRQLSDGGAAAVAAISAARINIVNSTVARQMDQRYLELNEVVFSRLASQVRSLKRLSECPICHSPSLVPWLYVLYLQLDYFAD</sequence>
<proteinExistence type="predicted"/>
<dbReference type="AlphaFoldDB" id="J0LEY2"/>
<feature type="region of interest" description="Disordered" evidence="1">
    <location>
        <begin position="1"/>
        <end position="56"/>
    </location>
</feature>
<keyword evidence="3" id="KW-1185">Reference proteome</keyword>
<gene>
    <name evidence="2" type="ORF">AURDEDRAFT_175459</name>
</gene>
<dbReference type="InParanoid" id="J0LEY2"/>
<protein>
    <submittedName>
        <fullName evidence="2">Uncharacterized protein</fullName>
    </submittedName>
</protein>
<feature type="compositionally biased region" description="Pro residues" evidence="1">
    <location>
        <begin position="33"/>
        <end position="55"/>
    </location>
</feature>
<evidence type="ECO:0000313" key="3">
    <source>
        <dbReference type="Proteomes" id="UP000006514"/>
    </source>
</evidence>
<reference evidence="3" key="1">
    <citation type="journal article" date="2012" name="Science">
        <title>The Paleozoic origin of enzymatic lignin decomposition reconstructed from 31 fungal genomes.</title>
        <authorList>
            <person name="Floudas D."/>
            <person name="Binder M."/>
            <person name="Riley R."/>
            <person name="Barry K."/>
            <person name="Blanchette R.A."/>
            <person name="Henrissat B."/>
            <person name="Martinez A.T."/>
            <person name="Otillar R."/>
            <person name="Spatafora J.W."/>
            <person name="Yadav J.S."/>
            <person name="Aerts A."/>
            <person name="Benoit I."/>
            <person name="Boyd A."/>
            <person name="Carlson A."/>
            <person name="Copeland A."/>
            <person name="Coutinho P.M."/>
            <person name="de Vries R.P."/>
            <person name="Ferreira P."/>
            <person name="Findley K."/>
            <person name="Foster B."/>
            <person name="Gaskell J."/>
            <person name="Glotzer D."/>
            <person name="Gorecki P."/>
            <person name="Heitman J."/>
            <person name="Hesse C."/>
            <person name="Hori C."/>
            <person name="Igarashi K."/>
            <person name="Jurgens J.A."/>
            <person name="Kallen N."/>
            <person name="Kersten P."/>
            <person name="Kohler A."/>
            <person name="Kuees U."/>
            <person name="Kumar T.K.A."/>
            <person name="Kuo A."/>
            <person name="LaButti K."/>
            <person name="Larrondo L.F."/>
            <person name="Lindquist E."/>
            <person name="Ling A."/>
            <person name="Lombard V."/>
            <person name="Lucas S."/>
            <person name="Lundell T."/>
            <person name="Martin R."/>
            <person name="McLaughlin D.J."/>
            <person name="Morgenstern I."/>
            <person name="Morin E."/>
            <person name="Murat C."/>
            <person name="Nagy L.G."/>
            <person name="Nolan M."/>
            <person name="Ohm R.A."/>
            <person name="Patyshakuliyeva A."/>
            <person name="Rokas A."/>
            <person name="Ruiz-Duenas F.J."/>
            <person name="Sabat G."/>
            <person name="Salamov A."/>
            <person name="Samejima M."/>
            <person name="Schmutz J."/>
            <person name="Slot J.C."/>
            <person name="St John F."/>
            <person name="Stenlid J."/>
            <person name="Sun H."/>
            <person name="Sun S."/>
            <person name="Syed K."/>
            <person name="Tsang A."/>
            <person name="Wiebenga A."/>
            <person name="Young D."/>
            <person name="Pisabarro A."/>
            <person name="Eastwood D.C."/>
            <person name="Martin F."/>
            <person name="Cullen D."/>
            <person name="Grigoriev I.V."/>
            <person name="Hibbett D.S."/>
        </authorList>
    </citation>
    <scope>NUCLEOTIDE SEQUENCE [LARGE SCALE GENOMIC DNA]</scope>
    <source>
        <strain evidence="3">TFB10046</strain>
    </source>
</reference>
<accession>J0LEY2</accession>
<evidence type="ECO:0000313" key="2">
    <source>
        <dbReference type="EMBL" id="EJD35484.1"/>
    </source>
</evidence>